<sequence length="57" mass="6283">MTPDHWQMAGREPTVRDVLADPIVRMLARSDGLSEREITAAIRAARNTQEAPEPALA</sequence>
<accession>A0A1G7P9P9</accession>
<proteinExistence type="predicted"/>
<dbReference type="AlphaFoldDB" id="A0A1G7P9P9"/>
<evidence type="ECO:0000313" key="1">
    <source>
        <dbReference type="EMBL" id="SDF83045.1"/>
    </source>
</evidence>
<reference evidence="1 2" key="1">
    <citation type="submission" date="2016-10" db="EMBL/GenBank/DDBJ databases">
        <authorList>
            <person name="de Groot N.N."/>
        </authorList>
    </citation>
    <scope>NUCLEOTIDE SEQUENCE [LARGE SCALE GENOMIC DNA]</scope>
    <source>
        <strain evidence="1 2">DSM 25584</strain>
    </source>
</reference>
<gene>
    <name evidence="1" type="ORF">SAMN05216241_102488</name>
</gene>
<protein>
    <submittedName>
        <fullName evidence="1">Uncharacterized protein</fullName>
    </submittedName>
</protein>
<dbReference type="STRING" id="1082479.SAMN05216241_102488"/>
<dbReference type="Proteomes" id="UP000199415">
    <property type="component" value="Unassembled WGS sequence"/>
</dbReference>
<evidence type="ECO:0000313" key="2">
    <source>
        <dbReference type="Proteomes" id="UP000199415"/>
    </source>
</evidence>
<dbReference type="EMBL" id="FNCE01000002">
    <property type="protein sequence ID" value="SDF83045.1"/>
    <property type="molecule type" value="Genomic_DNA"/>
</dbReference>
<keyword evidence="2" id="KW-1185">Reference proteome</keyword>
<name>A0A1G7P9P9_9PROT</name>
<organism evidence="1 2">
    <name type="scientific">Limimonas halophila</name>
    <dbReference type="NCBI Taxonomy" id="1082479"/>
    <lineage>
        <taxon>Bacteria</taxon>
        <taxon>Pseudomonadati</taxon>
        <taxon>Pseudomonadota</taxon>
        <taxon>Alphaproteobacteria</taxon>
        <taxon>Rhodospirillales</taxon>
        <taxon>Rhodovibrionaceae</taxon>
        <taxon>Limimonas</taxon>
    </lineage>
</organism>